<dbReference type="InterPro" id="IPR003331">
    <property type="entry name" value="UDP_GlcNAc_Epimerase_2_dom"/>
</dbReference>
<protein>
    <recommendedName>
        <fullName evidence="3">UDP-N-acetylglucosamine 2-epimerase (non-hydrolyzing)</fullName>
        <ecNumber evidence="3">5.1.3.14</ecNumber>
    </recommendedName>
    <alternativeName>
        <fullName evidence="4">UDP-GlcNAc-2-epimerase</fullName>
    </alternativeName>
</protein>
<dbReference type="Proteomes" id="UP000255295">
    <property type="component" value="Unassembled WGS sequence"/>
</dbReference>
<evidence type="ECO:0000256" key="3">
    <source>
        <dbReference type="ARBA" id="ARBA00038858"/>
    </source>
</evidence>
<dbReference type="PANTHER" id="PTHR43174:SF2">
    <property type="entry name" value="UDP-N-ACETYLGLUCOSAMINE 2-EPIMERASE"/>
    <property type="match status" value="1"/>
</dbReference>
<dbReference type="EC" id="5.1.3.14" evidence="3"/>
<feature type="domain" description="UDP-N-acetylglucosamine 2-epimerase" evidence="6">
    <location>
        <begin position="60"/>
        <end position="398"/>
    </location>
</feature>
<evidence type="ECO:0000313" key="8">
    <source>
        <dbReference type="Proteomes" id="UP000255295"/>
    </source>
</evidence>
<evidence type="ECO:0000256" key="2">
    <source>
        <dbReference type="ARBA" id="ARBA00038209"/>
    </source>
</evidence>
<accession>A0AAJ4ZS91</accession>
<dbReference type="EMBL" id="UFSZ01000001">
    <property type="protein sequence ID" value="SUV15598.1"/>
    <property type="molecule type" value="Genomic_DNA"/>
</dbReference>
<proteinExistence type="inferred from homology"/>
<dbReference type="CDD" id="cd03786">
    <property type="entry name" value="GTB_UDP-GlcNAc_2-Epimerase"/>
    <property type="match status" value="1"/>
</dbReference>
<comment type="caution">
    <text evidence="7">The sequence shown here is derived from an EMBL/GenBank/DDBJ whole genome shotgun (WGS) entry which is preliminary data.</text>
</comment>
<evidence type="ECO:0000256" key="4">
    <source>
        <dbReference type="ARBA" id="ARBA00079400"/>
    </source>
</evidence>
<evidence type="ECO:0000256" key="1">
    <source>
        <dbReference type="ARBA" id="ARBA00023235"/>
    </source>
</evidence>
<organism evidence="7 8">
    <name type="scientific">Lysinibacillus sphaericus</name>
    <name type="common">Bacillus sphaericus</name>
    <dbReference type="NCBI Taxonomy" id="1421"/>
    <lineage>
        <taxon>Bacteria</taxon>
        <taxon>Bacillati</taxon>
        <taxon>Bacillota</taxon>
        <taxon>Bacilli</taxon>
        <taxon>Bacillales</taxon>
        <taxon>Bacillaceae</taxon>
        <taxon>Lysinibacillus</taxon>
    </lineage>
</organism>
<dbReference type="PANTHER" id="PTHR43174">
    <property type="entry name" value="UDP-N-ACETYLGLUCOSAMINE 2-EPIMERASE"/>
    <property type="match status" value="1"/>
</dbReference>
<name>A0AAJ4ZS91_LYSSH</name>
<reference evidence="7 8" key="1">
    <citation type="submission" date="2018-06" db="EMBL/GenBank/DDBJ databases">
        <authorList>
            <consortium name="Pathogen Informatics"/>
            <person name="Doyle S."/>
        </authorList>
    </citation>
    <scope>NUCLEOTIDE SEQUENCE [LARGE SCALE GENOMIC DNA]</scope>
    <source>
        <strain evidence="7 8">NCTC10338</strain>
    </source>
</reference>
<dbReference type="GO" id="GO:0008761">
    <property type="term" value="F:UDP-N-acetylglucosamine 2-epimerase activity"/>
    <property type="evidence" value="ECO:0007669"/>
    <property type="project" value="UniProtKB-EC"/>
</dbReference>
<dbReference type="SUPFAM" id="SSF53756">
    <property type="entry name" value="UDP-Glycosyltransferase/glycogen phosphorylase"/>
    <property type="match status" value="1"/>
</dbReference>
<evidence type="ECO:0000313" key="7">
    <source>
        <dbReference type="EMBL" id="SUV15598.1"/>
    </source>
</evidence>
<dbReference type="AlphaFoldDB" id="A0AAJ4ZS91"/>
<dbReference type="Gene3D" id="3.40.50.2000">
    <property type="entry name" value="Glycogen Phosphorylase B"/>
    <property type="match status" value="2"/>
</dbReference>
<comment type="similarity">
    <text evidence="2 5">Belongs to the UDP-N-acetylglucosamine 2-epimerase family.</text>
</comment>
<dbReference type="NCBIfam" id="TIGR00236">
    <property type="entry name" value="wecB"/>
    <property type="match status" value="1"/>
</dbReference>
<gene>
    <name evidence="7" type="primary">mnaA</name>
    <name evidence="7" type="ORF">NCTC10338_00667</name>
</gene>
<dbReference type="InterPro" id="IPR029767">
    <property type="entry name" value="WecB-like"/>
</dbReference>
<keyword evidence="1 5" id="KW-0413">Isomerase</keyword>
<evidence type="ECO:0000256" key="5">
    <source>
        <dbReference type="RuleBase" id="RU003513"/>
    </source>
</evidence>
<sequence length="406" mass="45900">MFGQFIPRTWHFKVKKGQCFLNVQYNQRTVQIVLTKKWKVMTIFGTRPEAIKMAPLVLELQKHPEQVESIVTVTAQHRQMLDQVLETFKITPDYDLNIMKDRQTLIDVTTNALQGLDKVMKEAQPDIVLVHGDTATTFIASLAAFYNQIAIGHVEAGLRTWNKYSPYPEEMNRQLTGVMADLHFAPTEVSKKNLLDENKNPNTIYVTGNTAIDALATTVSEHYTHPVLEKIANDRMILLTAHRRENLGEPMRHMFRAITRLLAEHEDVQVVYPVHMNPAVREIANEILGDNKRVHLIEPLEVFDFHNFAANSYMILTDSGGVQEEAPSLGKPVLVLRDTTERPEGIAAGTLKLAGTEEETIYSLAKELLEDKEAYEAMAKASNPYGDGHASQRIVEALLDFLQKSK</sequence>
<evidence type="ECO:0000259" key="6">
    <source>
        <dbReference type="Pfam" id="PF02350"/>
    </source>
</evidence>
<dbReference type="FunFam" id="3.40.50.2000:FF:000043">
    <property type="entry name" value="UDP-N-acetylglucosamine 2-epimerase"/>
    <property type="match status" value="1"/>
</dbReference>
<dbReference type="Pfam" id="PF02350">
    <property type="entry name" value="Epimerase_2"/>
    <property type="match status" value="1"/>
</dbReference>